<dbReference type="InterPro" id="IPR035994">
    <property type="entry name" value="Nucleoside_phosphorylase_sf"/>
</dbReference>
<comment type="caution">
    <text evidence="2">The sequence shown here is derived from an EMBL/GenBank/DDBJ whole genome shotgun (WGS) entry which is preliminary data.</text>
</comment>
<dbReference type="InterPro" id="IPR017831">
    <property type="entry name" value="Hopanoid-assoc_phosphoryl_HpnG"/>
</dbReference>
<name>A0ABW0JD70_9BURK</name>
<evidence type="ECO:0000313" key="3">
    <source>
        <dbReference type="Proteomes" id="UP001596103"/>
    </source>
</evidence>
<accession>A0ABW0JD70</accession>
<dbReference type="RefSeq" id="WP_377713822.1">
    <property type="nucleotide sequence ID" value="NZ_JBHSMP010000026.1"/>
</dbReference>
<sequence>MTVSATASTRAAHGGARPVVVVAGMAFEARVAQGDGRDNVTAVYAARADLLDRALTAALDRGASGVISFGTAGGLAPDLEPGTLVIADVVDGPFGRIDTDAAWSARLAEALLASPLAVRMRRGVEAAVAAPLTGAADKAALHAATGGALAVDMESHMAAAAAAARGLPFAVCRAIVDPAWRSLPKAAMAGLRDDGTTAIWPVLRELAREPSQLGGLLRIAADARAARQSLAAARQALVASGAFFPQ</sequence>
<dbReference type="InterPro" id="IPR000845">
    <property type="entry name" value="Nucleoside_phosphorylase_d"/>
</dbReference>
<protein>
    <submittedName>
        <fullName evidence="2">Phosphorylase</fullName>
    </submittedName>
</protein>
<proteinExistence type="predicted"/>
<evidence type="ECO:0000259" key="1">
    <source>
        <dbReference type="Pfam" id="PF01048"/>
    </source>
</evidence>
<dbReference type="EMBL" id="JBHSMP010000026">
    <property type="protein sequence ID" value="MFC5430942.1"/>
    <property type="molecule type" value="Genomic_DNA"/>
</dbReference>
<reference evidence="3" key="1">
    <citation type="journal article" date="2019" name="Int. J. Syst. Evol. Microbiol.">
        <title>The Global Catalogue of Microorganisms (GCM) 10K type strain sequencing project: providing services to taxonomists for standard genome sequencing and annotation.</title>
        <authorList>
            <consortium name="The Broad Institute Genomics Platform"/>
            <consortium name="The Broad Institute Genome Sequencing Center for Infectious Disease"/>
            <person name="Wu L."/>
            <person name="Ma J."/>
        </authorList>
    </citation>
    <scope>NUCLEOTIDE SEQUENCE [LARGE SCALE GENOMIC DNA]</scope>
    <source>
        <strain evidence="3">CCUG 56042</strain>
    </source>
</reference>
<organism evidence="2 3">
    <name type="scientific">Paraburkholderia denitrificans</name>
    <dbReference type="NCBI Taxonomy" id="694025"/>
    <lineage>
        <taxon>Bacteria</taxon>
        <taxon>Pseudomonadati</taxon>
        <taxon>Pseudomonadota</taxon>
        <taxon>Betaproteobacteria</taxon>
        <taxon>Burkholderiales</taxon>
        <taxon>Burkholderiaceae</taxon>
        <taxon>Paraburkholderia</taxon>
    </lineage>
</organism>
<dbReference type="Gene3D" id="3.40.50.1580">
    <property type="entry name" value="Nucleoside phosphorylase domain"/>
    <property type="match status" value="1"/>
</dbReference>
<gene>
    <name evidence="2" type="ORF">ACFPTO_19380</name>
</gene>
<dbReference type="Proteomes" id="UP001596103">
    <property type="component" value="Unassembled WGS sequence"/>
</dbReference>
<feature type="domain" description="Nucleoside phosphorylase" evidence="1">
    <location>
        <begin position="53"/>
        <end position="179"/>
    </location>
</feature>
<evidence type="ECO:0000313" key="2">
    <source>
        <dbReference type="EMBL" id="MFC5430942.1"/>
    </source>
</evidence>
<dbReference type="NCBIfam" id="NF005476">
    <property type="entry name" value="PRK07077.1"/>
    <property type="match status" value="1"/>
</dbReference>
<dbReference type="Pfam" id="PF01048">
    <property type="entry name" value="PNP_UDP_1"/>
    <property type="match status" value="1"/>
</dbReference>
<keyword evidence="3" id="KW-1185">Reference proteome</keyword>
<dbReference type="SUPFAM" id="SSF53167">
    <property type="entry name" value="Purine and uridine phosphorylases"/>
    <property type="match status" value="1"/>
</dbReference>
<dbReference type="NCBIfam" id="TIGR03468">
    <property type="entry name" value="HpnG"/>
    <property type="match status" value="1"/>
</dbReference>